<organism evidence="3 4">
    <name type="scientific">Natranaerovirga pectinivora</name>
    <dbReference type="NCBI Taxonomy" id="682400"/>
    <lineage>
        <taxon>Bacteria</taxon>
        <taxon>Bacillati</taxon>
        <taxon>Bacillota</taxon>
        <taxon>Clostridia</taxon>
        <taxon>Lachnospirales</taxon>
        <taxon>Natranaerovirgaceae</taxon>
        <taxon>Natranaerovirga</taxon>
    </lineage>
</organism>
<protein>
    <recommendedName>
        <fullName evidence="2">Ribosomal silencing factor RsfS</fullName>
    </recommendedName>
</protein>
<keyword evidence="4" id="KW-1185">Reference proteome</keyword>
<keyword evidence="2" id="KW-0810">Translation regulation</keyword>
<comment type="subcellular location">
    <subcellularLocation>
        <location evidence="2">Cytoplasm</location>
    </subcellularLocation>
</comment>
<dbReference type="GO" id="GO:0005737">
    <property type="term" value="C:cytoplasm"/>
    <property type="evidence" value="ECO:0007669"/>
    <property type="project" value="UniProtKB-SubCell"/>
</dbReference>
<evidence type="ECO:0000313" key="4">
    <source>
        <dbReference type="Proteomes" id="UP000294902"/>
    </source>
</evidence>
<dbReference type="RefSeq" id="WP_132251730.1">
    <property type="nucleotide sequence ID" value="NZ_SMAL01000004.1"/>
</dbReference>
<dbReference type="InterPro" id="IPR043519">
    <property type="entry name" value="NT_sf"/>
</dbReference>
<dbReference type="GO" id="GO:0042256">
    <property type="term" value="P:cytosolic ribosome assembly"/>
    <property type="evidence" value="ECO:0007669"/>
    <property type="project" value="UniProtKB-UniRule"/>
</dbReference>
<reference evidence="3 4" key="1">
    <citation type="submission" date="2019-03" db="EMBL/GenBank/DDBJ databases">
        <title>Genomic Encyclopedia of Type Strains, Phase IV (KMG-IV): sequencing the most valuable type-strain genomes for metagenomic binning, comparative biology and taxonomic classification.</title>
        <authorList>
            <person name="Goeker M."/>
        </authorList>
    </citation>
    <scope>NUCLEOTIDE SEQUENCE [LARGE SCALE GENOMIC DNA]</scope>
    <source>
        <strain evidence="3 4">DSM 24629</strain>
    </source>
</reference>
<proteinExistence type="inferred from homology"/>
<comment type="similarity">
    <text evidence="1 2">Belongs to the Iojap/RsfS family.</text>
</comment>
<dbReference type="SUPFAM" id="SSF81301">
    <property type="entry name" value="Nucleotidyltransferase"/>
    <property type="match status" value="1"/>
</dbReference>
<dbReference type="InterPro" id="IPR004394">
    <property type="entry name" value="Iojap/RsfS/C7orf30"/>
</dbReference>
<gene>
    <name evidence="2" type="primary">rsfS</name>
    <name evidence="3" type="ORF">EDC18_10448</name>
</gene>
<dbReference type="Proteomes" id="UP000294902">
    <property type="component" value="Unassembled WGS sequence"/>
</dbReference>
<keyword evidence="2" id="KW-0963">Cytoplasm</keyword>
<sequence length="119" mass="13813">MSDNSKDMVKIIYDALDDKKAEDIKVLDIRDVTVLADYFIIAHGNNINHVKTLIDNTEEALEKEGYFAKQKEGYSTGTWVLLDYGNVIIHIFGKEDRLFYDLERVWRDGKEINLQDVNN</sequence>
<dbReference type="OrthoDB" id="9793681at2"/>
<dbReference type="EMBL" id="SMAL01000004">
    <property type="protein sequence ID" value="TCT14900.1"/>
    <property type="molecule type" value="Genomic_DNA"/>
</dbReference>
<dbReference type="HAMAP" id="MF_01477">
    <property type="entry name" value="Iojap_RsfS"/>
    <property type="match status" value="1"/>
</dbReference>
<evidence type="ECO:0000256" key="1">
    <source>
        <dbReference type="ARBA" id="ARBA00010574"/>
    </source>
</evidence>
<evidence type="ECO:0000256" key="2">
    <source>
        <dbReference type="HAMAP-Rule" id="MF_01477"/>
    </source>
</evidence>
<name>A0A4R3MNG3_9FIRM</name>
<dbReference type="Gene3D" id="3.30.460.10">
    <property type="entry name" value="Beta Polymerase, domain 2"/>
    <property type="match status" value="1"/>
</dbReference>
<dbReference type="GO" id="GO:0043023">
    <property type="term" value="F:ribosomal large subunit binding"/>
    <property type="evidence" value="ECO:0007669"/>
    <property type="project" value="TreeGrafter"/>
</dbReference>
<dbReference type="AlphaFoldDB" id="A0A4R3MNG3"/>
<comment type="subunit">
    <text evidence="2">Interacts with ribosomal protein uL14 (rplN).</text>
</comment>
<dbReference type="GO" id="GO:0017148">
    <property type="term" value="P:negative regulation of translation"/>
    <property type="evidence" value="ECO:0007669"/>
    <property type="project" value="UniProtKB-UniRule"/>
</dbReference>
<accession>A0A4R3MNG3</accession>
<keyword evidence="2" id="KW-0678">Repressor</keyword>
<comment type="caution">
    <text evidence="3">The sequence shown here is derived from an EMBL/GenBank/DDBJ whole genome shotgun (WGS) entry which is preliminary data.</text>
</comment>
<dbReference type="PANTHER" id="PTHR21043">
    <property type="entry name" value="IOJAP SUPERFAMILY ORTHOLOG"/>
    <property type="match status" value="1"/>
</dbReference>
<dbReference type="PANTHER" id="PTHR21043:SF0">
    <property type="entry name" value="MITOCHONDRIAL ASSEMBLY OF RIBOSOMAL LARGE SUBUNIT PROTEIN 1"/>
    <property type="match status" value="1"/>
</dbReference>
<evidence type="ECO:0000313" key="3">
    <source>
        <dbReference type="EMBL" id="TCT14900.1"/>
    </source>
</evidence>
<dbReference type="NCBIfam" id="TIGR00090">
    <property type="entry name" value="rsfS_iojap_ybeB"/>
    <property type="match status" value="1"/>
</dbReference>
<comment type="function">
    <text evidence="2">Functions as a ribosomal silencing factor. Interacts with ribosomal protein uL14 (rplN), blocking formation of intersubunit bridge B8. Prevents association of the 30S and 50S ribosomal subunits and the formation of functional ribosomes, thus repressing translation.</text>
</comment>
<dbReference type="Pfam" id="PF02410">
    <property type="entry name" value="RsfS"/>
    <property type="match status" value="1"/>
</dbReference>
<dbReference type="GO" id="GO:0090071">
    <property type="term" value="P:negative regulation of ribosome biogenesis"/>
    <property type="evidence" value="ECO:0007669"/>
    <property type="project" value="UniProtKB-UniRule"/>
</dbReference>